<evidence type="ECO:0000313" key="2">
    <source>
        <dbReference type="EMBL" id="GAA5507836.1"/>
    </source>
</evidence>
<dbReference type="SUPFAM" id="SSF69318">
    <property type="entry name" value="Integrin alpha N-terminal domain"/>
    <property type="match status" value="1"/>
</dbReference>
<dbReference type="PROSITE" id="PS51257">
    <property type="entry name" value="PROKAR_LIPOPROTEIN"/>
    <property type="match status" value="1"/>
</dbReference>
<keyword evidence="3" id="KW-1185">Reference proteome</keyword>
<dbReference type="Proteomes" id="UP001416858">
    <property type="component" value="Unassembled WGS sequence"/>
</dbReference>
<comment type="caution">
    <text evidence="2">The sequence shown here is derived from an EMBL/GenBank/DDBJ whole genome shotgun (WGS) entry which is preliminary data.</text>
</comment>
<accession>A0ABP9VSQ3</accession>
<evidence type="ECO:0000256" key="1">
    <source>
        <dbReference type="ARBA" id="ARBA00022729"/>
    </source>
</evidence>
<evidence type="ECO:0000313" key="3">
    <source>
        <dbReference type="Proteomes" id="UP001416858"/>
    </source>
</evidence>
<sequence>MSHRRYDCLQLWIASCGLAIVLLCVSAGCSDVSSTVPSTKPALSSTTADVNLSDSKSTAAAALVTQDAAEQQAFLTRMRPQVEAFCGDCHVMPKFANVDREHWPREVAKGFEFYRISGRTDLHVPDVQEVTDYFVSLAPEKLVMPATIAGNPFSVVDFQPTPIHKSVGRSVAAQPPCISSLKWVDLDSNGRRSLVYCDLGTATLYKYQPDQTNSAPQTLAVLYQPVQFELCDLNEDERMDLLVADLGEFLPADSDLGRVVWLKRQESGERFESIVLQEGLGRVTDVKPGDFDADGDTDILVAEFGWRKTGRILMLENTGVDEQGQPTFEMRVIDERHGTIETPVVDLNGDGHLDFVALISQEFEIVEAFINQGNGQFETQTIWRADDPMYGSARIELADVDGDGDTDVVYANGDSFDTGSKPYHSVQWLENQGVFPFQHHHITFMPGVLAIKLADFDQDGDLDIVAGALVPERFDASLEAAGVESLVLLEQVSSGEFKRTKIEVASNYHGAIEVGDFDGDGRTDIAVGNFLHFHPHLPSRQDFTLWMNQGKR</sequence>
<dbReference type="Pfam" id="PF13517">
    <property type="entry name" value="FG-GAP_3"/>
    <property type="match status" value="1"/>
</dbReference>
<dbReference type="Gene3D" id="2.130.10.130">
    <property type="entry name" value="Integrin alpha, N-terminal"/>
    <property type="match status" value="2"/>
</dbReference>
<dbReference type="PANTHER" id="PTHR45460:SF2">
    <property type="entry name" value="ALPHA 1,3 GLUCANASE, GH71 FAMILY (EUROFUNG)"/>
    <property type="match status" value="1"/>
</dbReference>
<name>A0ABP9VSQ3_9BACT</name>
<organism evidence="2 3">
    <name type="scientific">Novipirellula caenicola</name>
    <dbReference type="NCBI Taxonomy" id="1536901"/>
    <lineage>
        <taxon>Bacteria</taxon>
        <taxon>Pseudomonadati</taxon>
        <taxon>Planctomycetota</taxon>
        <taxon>Planctomycetia</taxon>
        <taxon>Pirellulales</taxon>
        <taxon>Pirellulaceae</taxon>
        <taxon>Novipirellula</taxon>
    </lineage>
</organism>
<dbReference type="EMBL" id="BAABRO010000007">
    <property type="protein sequence ID" value="GAA5507836.1"/>
    <property type="molecule type" value="Genomic_DNA"/>
</dbReference>
<gene>
    <name evidence="2" type="ORF">Rcae01_03294</name>
</gene>
<dbReference type="InterPro" id="IPR013517">
    <property type="entry name" value="FG-GAP"/>
</dbReference>
<protein>
    <recommendedName>
        <fullName evidence="4">FG-GAP repeat protein</fullName>
    </recommendedName>
</protein>
<dbReference type="InterPro" id="IPR028994">
    <property type="entry name" value="Integrin_alpha_N"/>
</dbReference>
<reference evidence="2 3" key="1">
    <citation type="submission" date="2024-02" db="EMBL/GenBank/DDBJ databases">
        <title>Rhodopirellula caenicola NBRC 110016.</title>
        <authorList>
            <person name="Ichikawa N."/>
            <person name="Katano-Makiyama Y."/>
            <person name="Hidaka K."/>
        </authorList>
    </citation>
    <scope>NUCLEOTIDE SEQUENCE [LARGE SCALE GENOMIC DNA]</scope>
    <source>
        <strain evidence="2 3">NBRC 110016</strain>
    </source>
</reference>
<evidence type="ECO:0008006" key="4">
    <source>
        <dbReference type="Google" id="ProtNLM"/>
    </source>
</evidence>
<dbReference type="RefSeq" id="WP_345684680.1">
    <property type="nucleotide sequence ID" value="NZ_BAABRO010000007.1"/>
</dbReference>
<dbReference type="PANTHER" id="PTHR45460">
    <property type="entry name" value="SIMILAR TO CYSTEINE PROTEINASE"/>
    <property type="match status" value="1"/>
</dbReference>
<keyword evidence="1" id="KW-0732">Signal</keyword>
<proteinExistence type="predicted"/>